<sequence length="55" mass="6229">MADALRSARTDRRWHSGISSAMGRWLRGLRFGVQWVYPLLVAGPTRKAEAFAQLN</sequence>
<dbReference type="Proteomes" id="UP001589575">
    <property type="component" value="Unassembled WGS sequence"/>
</dbReference>
<comment type="caution">
    <text evidence="1">The sequence shown here is derived from an EMBL/GenBank/DDBJ whole genome shotgun (WGS) entry which is preliminary data.</text>
</comment>
<name>A0ABV5G728_9MICC</name>
<reference evidence="1 2" key="1">
    <citation type="submission" date="2024-09" db="EMBL/GenBank/DDBJ databases">
        <authorList>
            <person name="Sun Q."/>
            <person name="Mori K."/>
        </authorList>
    </citation>
    <scope>NUCLEOTIDE SEQUENCE [LARGE SCALE GENOMIC DNA]</scope>
    <source>
        <strain evidence="1 2">CCM 7609</strain>
    </source>
</reference>
<dbReference type="EMBL" id="JBHMFI010000002">
    <property type="protein sequence ID" value="MFB9074753.1"/>
    <property type="molecule type" value="Genomic_DNA"/>
</dbReference>
<organism evidence="1 2">
    <name type="scientific">Citricoccus parietis</name>
    <dbReference type="NCBI Taxonomy" id="592307"/>
    <lineage>
        <taxon>Bacteria</taxon>
        <taxon>Bacillati</taxon>
        <taxon>Actinomycetota</taxon>
        <taxon>Actinomycetes</taxon>
        <taxon>Micrococcales</taxon>
        <taxon>Micrococcaceae</taxon>
        <taxon>Citricoccus</taxon>
    </lineage>
</organism>
<protein>
    <submittedName>
        <fullName evidence="1">Uncharacterized protein</fullName>
    </submittedName>
</protein>
<gene>
    <name evidence="1" type="ORF">ACFFX0_27615</name>
</gene>
<accession>A0ABV5G728</accession>
<evidence type="ECO:0000313" key="2">
    <source>
        <dbReference type="Proteomes" id="UP001589575"/>
    </source>
</evidence>
<proteinExistence type="predicted"/>
<keyword evidence="2" id="KW-1185">Reference proteome</keyword>
<evidence type="ECO:0000313" key="1">
    <source>
        <dbReference type="EMBL" id="MFB9074753.1"/>
    </source>
</evidence>